<keyword evidence="5 9" id="KW-0443">Lipid metabolism</keyword>
<dbReference type="Gene3D" id="3.20.20.390">
    <property type="entry name" value="FMN-linked oxidoreductases"/>
    <property type="match status" value="1"/>
</dbReference>
<keyword evidence="2 9" id="KW-0808">Transferase</keyword>
<comment type="caution">
    <text evidence="9">Lacks conserved residue(s) required for the propagation of feature annotation.</text>
</comment>
<dbReference type="NCBIfam" id="TIGR01769">
    <property type="entry name" value="GGGP"/>
    <property type="match status" value="1"/>
</dbReference>
<feature type="binding site" evidence="9">
    <location>
        <position position="56"/>
    </location>
    <ligand>
        <name>Mg(2+)</name>
        <dbReference type="ChEBI" id="CHEBI:18420"/>
    </ligand>
</feature>
<dbReference type="SUPFAM" id="SSF51395">
    <property type="entry name" value="FMN-linked oxidoreductases"/>
    <property type="match status" value="1"/>
</dbReference>
<feature type="binding site" evidence="9">
    <location>
        <position position="27"/>
    </location>
    <ligand>
        <name>Mg(2+)</name>
        <dbReference type="ChEBI" id="CHEBI:18420"/>
    </ligand>
</feature>
<dbReference type="AlphaFoldDB" id="A0A098SA07"/>
<keyword evidence="4 9" id="KW-0460">Magnesium</keyword>
<dbReference type="GO" id="GO:0047294">
    <property type="term" value="F:phosphoglycerol geranylgeranyltransferase activity"/>
    <property type="evidence" value="ECO:0007669"/>
    <property type="project" value="UniProtKB-UniRule"/>
</dbReference>
<comment type="function">
    <text evidence="9">Prenyltransferase that catalyzes the transfer of the geranylgeranyl moiety of geranylgeranyl diphosphate (GGPP) to the C3 hydroxyl of sn-glycerol-1-phosphate (G1P).</text>
</comment>
<dbReference type="RefSeq" id="WP_044216702.1">
    <property type="nucleotide sequence ID" value="NZ_CAKZLC010000388.1"/>
</dbReference>
<comment type="similarity">
    <text evidence="9">Belongs to the GGGP/HepGP synthase family. Group II subfamily.</text>
</comment>
<reference evidence="10 11" key="1">
    <citation type="journal article" date="2014" name="Int. J. Syst. Evol. Microbiol.">
        <title>Phaeodactylibacter xiamenensis gen. nov., sp. nov., a member of the family Saprospiraceae isolated from the marine alga Phaeodactylum tricornutum.</title>
        <authorList>
            <person name="Chen Z.Jr."/>
            <person name="Lei X."/>
            <person name="Lai Q."/>
            <person name="Li Y."/>
            <person name="Zhang B."/>
            <person name="Zhang J."/>
            <person name="Zhang H."/>
            <person name="Yang L."/>
            <person name="Zheng W."/>
            <person name="Tian Y."/>
            <person name="Yu Z."/>
            <person name="Xu H.Jr."/>
            <person name="Zheng T."/>
        </authorList>
    </citation>
    <scope>NUCLEOTIDE SEQUENCE [LARGE SCALE GENOMIC DNA]</scope>
    <source>
        <strain evidence="10 11">KD52</strain>
    </source>
</reference>
<organism evidence="10 11">
    <name type="scientific">Phaeodactylibacter xiamenensis</name>
    <dbReference type="NCBI Taxonomy" id="1524460"/>
    <lineage>
        <taxon>Bacteria</taxon>
        <taxon>Pseudomonadati</taxon>
        <taxon>Bacteroidota</taxon>
        <taxon>Saprospiria</taxon>
        <taxon>Saprospirales</taxon>
        <taxon>Haliscomenobacteraceae</taxon>
        <taxon>Phaeodactylibacter</taxon>
    </lineage>
</organism>
<feature type="binding site" evidence="9">
    <location>
        <begin position="207"/>
        <end position="208"/>
    </location>
    <ligand>
        <name>sn-glycerol 1-phosphate</name>
        <dbReference type="ChEBI" id="CHEBI:57685"/>
    </ligand>
</feature>
<gene>
    <name evidence="10" type="ORF">IX84_03970</name>
</gene>
<evidence type="ECO:0000256" key="9">
    <source>
        <dbReference type="HAMAP-Rule" id="MF_00112"/>
    </source>
</evidence>
<evidence type="ECO:0000256" key="5">
    <source>
        <dbReference type="ARBA" id="ARBA00023098"/>
    </source>
</evidence>
<sequence length="251" mass="26557">MSKPNPIYKQICQAKSEGRKCFALLIDPDEVSIDGLPALAELGEQTNVDFLFVGGSLLVHNTLSACLQQLRTSCNLPLVLFPGSPLQIDDNADALLFLSLISGRNPELLIGQQVISAPYLHHADLEVIGTGYMLIDGGAATTVSYMSNTTPIPADKPDIAMATALAGEMLGLKLLYMDAGSGARYPISEAMIRRVATNTQIPLIVGGGIRTPERAFQTATAGADVIVVGNAIENDRRLLRAMAEAVHAGAS</sequence>
<evidence type="ECO:0000256" key="8">
    <source>
        <dbReference type="ARBA" id="ARBA00047288"/>
    </source>
</evidence>
<evidence type="ECO:0000313" key="10">
    <source>
        <dbReference type="EMBL" id="KGE88960.1"/>
    </source>
</evidence>
<dbReference type="GO" id="GO:0046474">
    <property type="term" value="P:glycerophospholipid biosynthetic process"/>
    <property type="evidence" value="ECO:0007669"/>
    <property type="project" value="UniProtKB-UniRule"/>
</dbReference>
<dbReference type="HAMAP" id="MF_00112">
    <property type="entry name" value="GGGP_HepGP_synthase"/>
    <property type="match status" value="1"/>
</dbReference>
<proteinExistence type="inferred from homology"/>
<dbReference type="InterPro" id="IPR010946">
    <property type="entry name" value="GGGP_synth"/>
</dbReference>
<evidence type="ECO:0000256" key="6">
    <source>
        <dbReference type="ARBA" id="ARBA00023209"/>
    </source>
</evidence>
<dbReference type="CDD" id="cd02812">
    <property type="entry name" value="PcrB_like"/>
    <property type="match status" value="1"/>
</dbReference>
<dbReference type="EMBL" id="JPOS01000012">
    <property type="protein sequence ID" value="KGE88960.1"/>
    <property type="molecule type" value="Genomic_DNA"/>
</dbReference>
<dbReference type="NCBIfam" id="TIGR01768">
    <property type="entry name" value="GGGP-family"/>
    <property type="match status" value="1"/>
</dbReference>
<evidence type="ECO:0000313" key="11">
    <source>
        <dbReference type="Proteomes" id="UP000029736"/>
    </source>
</evidence>
<evidence type="ECO:0000256" key="7">
    <source>
        <dbReference type="ARBA" id="ARBA00023264"/>
    </source>
</evidence>
<dbReference type="GO" id="GO:0005737">
    <property type="term" value="C:cytoplasm"/>
    <property type="evidence" value="ECO:0007669"/>
    <property type="project" value="InterPro"/>
</dbReference>
<keyword evidence="11" id="KW-1185">Reference proteome</keyword>
<comment type="caution">
    <text evidence="10">The sequence shown here is derived from an EMBL/GenBank/DDBJ whole genome shotgun (WGS) entry which is preliminary data.</text>
</comment>
<dbReference type="STRING" id="1524460.IX84_03970"/>
<evidence type="ECO:0000256" key="3">
    <source>
        <dbReference type="ARBA" id="ARBA00022723"/>
    </source>
</evidence>
<name>A0A098SA07_9BACT</name>
<accession>A0A098SA07</accession>
<dbReference type="EC" id="2.5.1.41" evidence="9"/>
<keyword evidence="1 9" id="KW-0444">Lipid biosynthesis</keyword>
<evidence type="ECO:0000256" key="4">
    <source>
        <dbReference type="ARBA" id="ARBA00022842"/>
    </source>
</evidence>
<comment type="catalytic activity">
    <reaction evidence="8 9">
        <text>sn-glycerol 1-phosphate + (2E,6E,10E)-geranylgeranyl diphosphate = sn-3-O-(geranylgeranyl)glycerol 1-phosphate + diphosphate</text>
        <dbReference type="Rhea" id="RHEA:23404"/>
        <dbReference type="ChEBI" id="CHEBI:33019"/>
        <dbReference type="ChEBI" id="CHEBI:57677"/>
        <dbReference type="ChEBI" id="CHEBI:57685"/>
        <dbReference type="ChEBI" id="CHEBI:58756"/>
        <dbReference type="EC" id="2.5.1.41"/>
    </reaction>
</comment>
<dbReference type="GO" id="GO:0000287">
    <property type="term" value="F:magnesium ion binding"/>
    <property type="evidence" value="ECO:0007669"/>
    <property type="project" value="UniProtKB-UniRule"/>
</dbReference>
<dbReference type="NCBIfam" id="NF003198">
    <property type="entry name" value="PRK04169.1-2"/>
    <property type="match status" value="1"/>
</dbReference>
<dbReference type="Pfam" id="PF01884">
    <property type="entry name" value="PcrB"/>
    <property type="match status" value="1"/>
</dbReference>
<evidence type="ECO:0000256" key="2">
    <source>
        <dbReference type="ARBA" id="ARBA00022679"/>
    </source>
</evidence>
<feature type="binding site" evidence="9">
    <location>
        <begin position="176"/>
        <end position="182"/>
    </location>
    <ligand>
        <name>sn-glycerol 1-phosphate</name>
        <dbReference type="ChEBI" id="CHEBI:57685"/>
    </ligand>
</feature>
<evidence type="ECO:0000256" key="1">
    <source>
        <dbReference type="ARBA" id="ARBA00022516"/>
    </source>
</evidence>
<protein>
    <recommendedName>
        <fullName evidence="9">Geranylgeranylglyceryl phosphate synthase</fullName>
        <shortName evidence="9">GGGP synthase</shortName>
        <shortName evidence="9">GGGPS</shortName>
        <ecNumber evidence="9">2.5.1.41</ecNumber>
    </recommendedName>
    <alternativeName>
        <fullName evidence="9">(S)-3-O-geranylgeranylglyceryl phosphate synthase</fullName>
    </alternativeName>
    <alternativeName>
        <fullName evidence="9">Phosphoglycerol geranylgeranyltransferase</fullName>
    </alternativeName>
</protein>
<dbReference type="OrthoDB" id="9807235at2"/>
<dbReference type="InterPro" id="IPR038597">
    <property type="entry name" value="GGGP/HepGP_synthase_sf"/>
</dbReference>
<comment type="cofactor">
    <cofactor evidence="9">
        <name>Mg(2+)</name>
        <dbReference type="ChEBI" id="CHEBI:18420"/>
    </cofactor>
</comment>
<keyword evidence="7 9" id="KW-1208">Phospholipid metabolism</keyword>
<feature type="binding site" evidence="9">
    <location>
        <begin position="229"/>
        <end position="230"/>
    </location>
    <ligand>
        <name>sn-glycerol 1-phosphate</name>
        <dbReference type="ChEBI" id="CHEBI:57685"/>
    </ligand>
</feature>
<dbReference type="Proteomes" id="UP000029736">
    <property type="component" value="Unassembled WGS sequence"/>
</dbReference>
<dbReference type="InterPro" id="IPR008205">
    <property type="entry name" value="GGGP_HepGP_synthase"/>
</dbReference>
<keyword evidence="6 9" id="KW-0594">Phospholipid biosynthesis</keyword>
<keyword evidence="3 9" id="KW-0479">Metal-binding</keyword>